<organism evidence="1">
    <name type="scientific">Anguilla anguilla</name>
    <name type="common">European freshwater eel</name>
    <name type="synonym">Muraena anguilla</name>
    <dbReference type="NCBI Taxonomy" id="7936"/>
    <lineage>
        <taxon>Eukaryota</taxon>
        <taxon>Metazoa</taxon>
        <taxon>Chordata</taxon>
        <taxon>Craniata</taxon>
        <taxon>Vertebrata</taxon>
        <taxon>Euteleostomi</taxon>
        <taxon>Actinopterygii</taxon>
        <taxon>Neopterygii</taxon>
        <taxon>Teleostei</taxon>
        <taxon>Anguilliformes</taxon>
        <taxon>Anguillidae</taxon>
        <taxon>Anguilla</taxon>
    </lineage>
</organism>
<reference evidence="1" key="2">
    <citation type="journal article" date="2015" name="Fish Shellfish Immunol.">
        <title>Early steps in the European eel (Anguilla anguilla)-Vibrio vulnificus interaction in the gills: Role of the RtxA13 toxin.</title>
        <authorList>
            <person name="Callol A."/>
            <person name="Pajuelo D."/>
            <person name="Ebbesson L."/>
            <person name="Teles M."/>
            <person name="MacKenzie S."/>
            <person name="Amaro C."/>
        </authorList>
    </citation>
    <scope>NUCLEOTIDE SEQUENCE</scope>
</reference>
<proteinExistence type="predicted"/>
<dbReference type="EMBL" id="GBXM01015941">
    <property type="protein sequence ID" value="JAH92636.1"/>
    <property type="molecule type" value="Transcribed_RNA"/>
</dbReference>
<evidence type="ECO:0000313" key="1">
    <source>
        <dbReference type="EMBL" id="JAH92636.1"/>
    </source>
</evidence>
<dbReference type="AlphaFoldDB" id="A0A0E9WQQ7"/>
<reference evidence="1" key="1">
    <citation type="submission" date="2014-11" db="EMBL/GenBank/DDBJ databases">
        <authorList>
            <person name="Amaro Gonzalez C."/>
        </authorList>
    </citation>
    <scope>NUCLEOTIDE SEQUENCE</scope>
</reference>
<accession>A0A0E9WQQ7</accession>
<sequence length="45" mass="5249">MGKHYILSVKSAWELQVNSRLLYSNWLDVFRQEGSSNKFKCSALN</sequence>
<name>A0A0E9WQQ7_ANGAN</name>
<protein>
    <submittedName>
        <fullName evidence="1">Uncharacterized protein</fullName>
    </submittedName>
</protein>